<dbReference type="PANTHER" id="PTHR30313">
    <property type="entry name" value="DNA PRIMASE"/>
    <property type="match status" value="1"/>
</dbReference>
<name>A0A6H0WMY7_9BACI</name>
<dbReference type="PANTHER" id="PTHR30313:SF2">
    <property type="entry name" value="DNA PRIMASE"/>
    <property type="match status" value="1"/>
</dbReference>
<dbReference type="RefSeq" id="WP_003231078.1">
    <property type="nucleotide sequence ID" value="NZ_CP048852.1"/>
</dbReference>
<dbReference type="AlphaFoldDB" id="A0A6H0WMY7"/>
<protein>
    <submittedName>
        <fullName evidence="1">DNA primase</fullName>
    </submittedName>
</protein>
<dbReference type="InterPro" id="IPR050219">
    <property type="entry name" value="DnaG_primase"/>
</dbReference>
<sequence length="354" mass="40867">MSDLQTIRERIYKEEKIQDVLEALGCWGISTEQGGKLFVAGLPDGDNERSVQVKNTPSLTSNIRSKGISGSIFDVISYILYEAKSEDDKKACLSKSKFWLCNKLNYLEYIDGFYKLTKEKEKPQPNRWLHKLQKNRNKEDGITDENEILPESVLDQYGNIPYLGWYNEGLSLRTQKLFGVGIDVRSERVTFPVHNKSGQLIGVKGRYIGNDPVVNDKYKYLYIQPCNKSIEFYNLHRALPHIKRLKEAIVVEGGKTTWYLTQWGFKNCISIEGDSMSDEQIRILKNLGIGIKFVFAYDKDKDAKFIVNEVSRLTGRLRYGIYDKDNLLSDKDSPTDKGYDVWTSLYENKFKINR</sequence>
<keyword evidence="2" id="KW-1185">Reference proteome</keyword>
<proteinExistence type="predicted"/>
<reference evidence="1 2" key="1">
    <citation type="submission" date="2020-02" db="EMBL/GenBank/DDBJ databases">
        <title>Genome sequencing, annotation and comparative genomic analysis of Bacillus tequilensis EA-CB0015, an effective biological control agent against Pseudocercospora fijiensis in banana plants.</title>
        <authorList>
            <person name="Cuellar-Gaviria T.Z."/>
            <person name="Ju K.-S."/>
            <person name="Villegas-Escobar V."/>
        </authorList>
    </citation>
    <scope>NUCLEOTIDE SEQUENCE [LARGE SCALE GENOMIC DNA]</scope>
    <source>
        <strain evidence="1 2">EA-CB0015</strain>
    </source>
</reference>
<dbReference type="EMBL" id="CP048852">
    <property type="protein sequence ID" value="QIW80055.1"/>
    <property type="molecule type" value="Genomic_DNA"/>
</dbReference>
<dbReference type="GO" id="GO:0005737">
    <property type="term" value="C:cytoplasm"/>
    <property type="evidence" value="ECO:0007669"/>
    <property type="project" value="TreeGrafter"/>
</dbReference>
<dbReference type="Proteomes" id="UP000501914">
    <property type="component" value="Chromosome"/>
</dbReference>
<dbReference type="Gene3D" id="3.40.1360.10">
    <property type="match status" value="1"/>
</dbReference>
<evidence type="ECO:0000313" key="2">
    <source>
        <dbReference type="Proteomes" id="UP000501914"/>
    </source>
</evidence>
<dbReference type="SUPFAM" id="SSF56731">
    <property type="entry name" value="DNA primase core"/>
    <property type="match status" value="1"/>
</dbReference>
<gene>
    <name evidence="1" type="ORF">G4P54_09665</name>
</gene>
<dbReference type="GO" id="GO:0006269">
    <property type="term" value="P:DNA replication, synthesis of primer"/>
    <property type="evidence" value="ECO:0007669"/>
    <property type="project" value="TreeGrafter"/>
</dbReference>
<dbReference type="KEGG" id="bteq:G4P54_09665"/>
<evidence type="ECO:0000313" key="1">
    <source>
        <dbReference type="EMBL" id="QIW80055.1"/>
    </source>
</evidence>
<organism evidence="1 2">
    <name type="scientific">Bacillus tequilensis</name>
    <dbReference type="NCBI Taxonomy" id="227866"/>
    <lineage>
        <taxon>Bacteria</taxon>
        <taxon>Bacillati</taxon>
        <taxon>Bacillota</taxon>
        <taxon>Bacilli</taxon>
        <taxon>Bacillales</taxon>
        <taxon>Bacillaceae</taxon>
        <taxon>Bacillus</taxon>
    </lineage>
</organism>
<accession>A0A6H0WMY7</accession>